<proteinExistence type="predicted"/>
<keyword evidence="2" id="KW-1185">Reference proteome</keyword>
<organism evidence="1 2">
    <name type="scientific">Amblyomma americanum</name>
    <name type="common">Lone star tick</name>
    <dbReference type="NCBI Taxonomy" id="6943"/>
    <lineage>
        <taxon>Eukaryota</taxon>
        <taxon>Metazoa</taxon>
        <taxon>Ecdysozoa</taxon>
        <taxon>Arthropoda</taxon>
        <taxon>Chelicerata</taxon>
        <taxon>Arachnida</taxon>
        <taxon>Acari</taxon>
        <taxon>Parasitiformes</taxon>
        <taxon>Ixodida</taxon>
        <taxon>Ixodoidea</taxon>
        <taxon>Ixodidae</taxon>
        <taxon>Amblyomminae</taxon>
        <taxon>Amblyomma</taxon>
    </lineage>
</organism>
<evidence type="ECO:0000313" key="2">
    <source>
        <dbReference type="Proteomes" id="UP001321473"/>
    </source>
</evidence>
<protein>
    <submittedName>
        <fullName evidence="1">Uncharacterized protein</fullName>
    </submittedName>
</protein>
<dbReference type="EMBL" id="JARKHS020028848">
    <property type="protein sequence ID" value="KAK8763926.1"/>
    <property type="molecule type" value="Genomic_DNA"/>
</dbReference>
<name>A0AAQ4DN86_AMBAM</name>
<evidence type="ECO:0000313" key="1">
    <source>
        <dbReference type="EMBL" id="KAK8763926.1"/>
    </source>
</evidence>
<dbReference type="AlphaFoldDB" id="A0AAQ4DN86"/>
<reference evidence="1 2" key="1">
    <citation type="journal article" date="2023" name="Arcadia Sci">
        <title>De novo assembly of a long-read Amblyomma americanum tick genome.</title>
        <authorList>
            <person name="Chou S."/>
            <person name="Poskanzer K.E."/>
            <person name="Rollins M."/>
            <person name="Thuy-Boun P.S."/>
        </authorList>
    </citation>
    <scope>NUCLEOTIDE SEQUENCE [LARGE SCALE GENOMIC DNA]</scope>
    <source>
        <strain evidence="1">F_SG_1</strain>
        <tissue evidence="1">Salivary glands</tissue>
    </source>
</reference>
<comment type="caution">
    <text evidence="1">The sequence shown here is derived from an EMBL/GenBank/DDBJ whole genome shotgun (WGS) entry which is preliminary data.</text>
</comment>
<dbReference type="Proteomes" id="UP001321473">
    <property type="component" value="Unassembled WGS sequence"/>
</dbReference>
<sequence length="68" mass="7821">MSYFEELVKKPNTSNPRNLTATLRCYERCCWRYGSSRLNKSFCFSVFLSSVVVDNVKHSCAAMGALFR</sequence>
<gene>
    <name evidence="1" type="ORF">V5799_033469</name>
</gene>
<accession>A0AAQ4DN86</accession>